<dbReference type="InterPro" id="IPR004954">
    <property type="entry name" value="Mucin-bd"/>
</dbReference>
<sequence>MTKGVGHHRTPVGIILVANQKLSCVLESKSLEVVEVRLLNDGEKTEGVFEIRSSNPGRAGTVSIGYVSVPFVDCEYLEKAPDDTRTVSISYPTDSKILPIYRFGDNESDFFKLWDTQDAEFAYVESDYFGLLIPKVDKEATRKLIDGQSLDDLIVFYDKIFTTYSELIGLSFEGSGTDQNVRNRFFLKADQNGSKNAMAYYGTKYSAVVSASIEEFWLDVGPTNWGALHEIGHGHQLHISDETLAVSEVWNNVLCFFYQAIMFGKKLGKKGSKIRDMEIDDLITYPLKEVKDWGLIERLSFLVHMFRKAGQKSLTRFHQLTRKEFDGTPFYASGLPLVEKLMHFFAIDFSIDVYPFMKLAKALIRKEQLYEHYYVLSSVAHPLDHILFDRQVLPDVQEKLGLLFTTGLVTPSDLSSTDIKNDFIINIEDKILKDLSGDTLKLMDGTNVVAERKIRNKTLILKDIPIGVYKVFVEPTRSNVKFLYDDFYAIVHDKSKSNELLLSAKVMKEPLLLPPDKINFIGWRSDFAYLSVEPFRHLVKFHFYEDEPHTRFSGEKYSEVTIKNQKNEVIFNKSINGDSIDVGTYVIPMEGELQIEIFHAETDSRLKAEDPMLQELIDRDNKTNYFIANERGLQKKETKKEFLEKRFLKKIDIAASVIKGKISLYDRPFCIPKYSLLLAVEAFERFFRNKSVDKSLRDKYKDCLPPPEKI</sequence>
<accession>A0A2L2Y7Q5</accession>
<dbReference type="AlphaFoldDB" id="A0A2L2Y7Q5"/>
<feature type="domain" description="Peptidase M60" evidence="1">
    <location>
        <begin position="7"/>
        <end position="310"/>
    </location>
</feature>
<dbReference type="OrthoDB" id="4192271at2759"/>
<proteinExistence type="evidence at transcript level"/>
<evidence type="ECO:0000259" key="1">
    <source>
        <dbReference type="PROSITE" id="PS51723"/>
    </source>
</evidence>
<evidence type="ECO:0000313" key="2">
    <source>
        <dbReference type="EMBL" id="LAA04183.1"/>
    </source>
</evidence>
<dbReference type="EMBL" id="IAAA01009706">
    <property type="protein sequence ID" value="LAA04183.1"/>
    <property type="molecule type" value="mRNA"/>
</dbReference>
<organism evidence="2">
    <name type="scientific">Parasteatoda tepidariorum</name>
    <name type="common">Common house spider</name>
    <name type="synonym">Achaearanea tepidariorum</name>
    <dbReference type="NCBI Taxonomy" id="114398"/>
    <lineage>
        <taxon>Eukaryota</taxon>
        <taxon>Metazoa</taxon>
        <taxon>Ecdysozoa</taxon>
        <taxon>Arthropoda</taxon>
        <taxon>Chelicerata</taxon>
        <taxon>Arachnida</taxon>
        <taxon>Araneae</taxon>
        <taxon>Araneomorphae</taxon>
        <taxon>Entelegynae</taxon>
        <taxon>Araneoidea</taxon>
        <taxon>Theridiidae</taxon>
        <taxon>Parasteatoda</taxon>
    </lineage>
</organism>
<dbReference type="PROSITE" id="PS51723">
    <property type="entry name" value="PEPTIDASE_M60"/>
    <property type="match status" value="1"/>
</dbReference>
<reference evidence="2" key="1">
    <citation type="journal article" date="2016" name="Mol. Ecol. Resour.">
        <title>Evaluation of the impact of RNA preservation methods of spiders for de novo transcriptome assembly.</title>
        <authorList>
            <person name="Kono N."/>
            <person name="Nakamura H."/>
            <person name="Ito Y."/>
            <person name="Tomita M."/>
            <person name="Arakawa K."/>
        </authorList>
    </citation>
    <scope>NUCLEOTIDE SEQUENCE</scope>
    <source>
        <tissue evidence="2">Whole body</tissue>
    </source>
</reference>
<dbReference type="InterPro" id="IPR031161">
    <property type="entry name" value="Peptidase_M60_dom"/>
</dbReference>
<name>A0A2L2Y7Q5_PARTP</name>
<protein>
    <recommendedName>
        <fullName evidence="1">Peptidase M60 domain-containing protein</fullName>
    </recommendedName>
</protein>
<dbReference type="Pfam" id="PF03272">
    <property type="entry name" value="Mucin_bdg"/>
    <property type="match status" value="1"/>
</dbReference>
<dbReference type="Pfam" id="PF13402">
    <property type="entry name" value="Peptidase_M60"/>
    <property type="match status" value="1"/>
</dbReference>
<dbReference type="Gene3D" id="3.40.390.80">
    <property type="entry name" value="Peptidase M60, enhancin-like domain 2"/>
    <property type="match status" value="1"/>
</dbReference>
<dbReference type="SMART" id="SM01276">
    <property type="entry name" value="M60-like"/>
    <property type="match status" value="1"/>
</dbReference>